<dbReference type="Pfam" id="PF00313">
    <property type="entry name" value="CSD"/>
    <property type="match status" value="1"/>
</dbReference>
<dbReference type="PRINTS" id="PR00050">
    <property type="entry name" value="COLDSHOCK"/>
</dbReference>
<dbReference type="Proteomes" id="UP000320244">
    <property type="component" value="Unassembled WGS sequence"/>
</dbReference>
<reference evidence="2 3" key="1">
    <citation type="submission" date="2019-05" db="EMBL/GenBank/DDBJ databases">
        <authorList>
            <person name="Lee S.D."/>
        </authorList>
    </citation>
    <scope>NUCLEOTIDE SEQUENCE [LARGE SCALE GENOMIC DNA]</scope>
    <source>
        <strain evidence="2 3">C5-26</strain>
    </source>
</reference>
<keyword evidence="3" id="KW-1185">Reference proteome</keyword>
<dbReference type="InterPro" id="IPR002059">
    <property type="entry name" value="CSP_DNA-bd"/>
</dbReference>
<sequence length="127" mass="13580">MPSGKVKFFDSDKGFGFVSGDDGQDVFLPSSALPAGTTALKSGTRLEYSVAEGRRGAQALSVRLLDPAPSLAARHRKPADEMTVIVEDVIKLLDGVSNGLRRGRYPDHRQATKISAVLRAVADDLEV</sequence>
<gene>
    <name evidence="2" type="ORF">FGL98_20915</name>
</gene>
<evidence type="ECO:0000313" key="3">
    <source>
        <dbReference type="Proteomes" id="UP000320244"/>
    </source>
</evidence>
<evidence type="ECO:0000313" key="2">
    <source>
        <dbReference type="EMBL" id="TWP33515.1"/>
    </source>
</evidence>
<dbReference type="InterPro" id="IPR011129">
    <property type="entry name" value="CSD"/>
</dbReference>
<dbReference type="Gene3D" id="2.40.50.140">
    <property type="entry name" value="Nucleic acid-binding proteins"/>
    <property type="match status" value="1"/>
</dbReference>
<comment type="caution">
    <text evidence="2">The sequence shown here is derived from an EMBL/GenBank/DDBJ whole genome shotgun (WGS) entry which is preliminary data.</text>
</comment>
<accession>A0A563DTE6</accession>
<dbReference type="SMART" id="SM00357">
    <property type="entry name" value="CSP"/>
    <property type="match status" value="1"/>
</dbReference>
<protein>
    <submittedName>
        <fullName evidence="2">Cold-shock protein</fullName>
    </submittedName>
</protein>
<dbReference type="AlphaFoldDB" id="A0A563DTE6"/>
<proteinExistence type="predicted"/>
<dbReference type="EMBL" id="VCQV01000040">
    <property type="protein sequence ID" value="TWP33515.1"/>
    <property type="molecule type" value="Genomic_DNA"/>
</dbReference>
<feature type="domain" description="CSD" evidence="1">
    <location>
        <begin position="1"/>
        <end position="64"/>
    </location>
</feature>
<dbReference type="SUPFAM" id="SSF50249">
    <property type="entry name" value="Nucleic acid-binding proteins"/>
    <property type="match status" value="1"/>
</dbReference>
<dbReference type="OrthoDB" id="7477356at2"/>
<dbReference type="PROSITE" id="PS51857">
    <property type="entry name" value="CSD_2"/>
    <property type="match status" value="1"/>
</dbReference>
<evidence type="ECO:0000259" key="1">
    <source>
        <dbReference type="PROSITE" id="PS51857"/>
    </source>
</evidence>
<organism evidence="2 3">
    <name type="scientific">Leekyejoonella antrihumi</name>
    <dbReference type="NCBI Taxonomy" id="1660198"/>
    <lineage>
        <taxon>Bacteria</taxon>
        <taxon>Bacillati</taxon>
        <taxon>Actinomycetota</taxon>
        <taxon>Actinomycetes</taxon>
        <taxon>Micrococcales</taxon>
        <taxon>Dermacoccaceae</taxon>
        <taxon>Leekyejoonella</taxon>
    </lineage>
</organism>
<dbReference type="RefSeq" id="WP_146320149.1">
    <property type="nucleotide sequence ID" value="NZ_VCQV01000040.1"/>
</dbReference>
<dbReference type="GO" id="GO:0003676">
    <property type="term" value="F:nucleic acid binding"/>
    <property type="evidence" value="ECO:0007669"/>
    <property type="project" value="InterPro"/>
</dbReference>
<name>A0A563DTE6_9MICO</name>
<reference evidence="2 3" key="2">
    <citation type="submission" date="2019-08" db="EMBL/GenBank/DDBJ databases">
        <title>Jejuicoccus antrihumi gen. nov., sp. nov., a new member of the family Dermacoccaceae isolated from a cave.</title>
        <authorList>
            <person name="Schumann P."/>
            <person name="Kim I.S."/>
        </authorList>
    </citation>
    <scope>NUCLEOTIDE SEQUENCE [LARGE SCALE GENOMIC DNA]</scope>
    <source>
        <strain evidence="2 3">C5-26</strain>
    </source>
</reference>
<dbReference type="InterPro" id="IPR012340">
    <property type="entry name" value="NA-bd_OB-fold"/>
</dbReference>